<evidence type="ECO:0000256" key="4">
    <source>
        <dbReference type="ARBA" id="ARBA00013081"/>
    </source>
</evidence>
<dbReference type="InterPro" id="IPR036457">
    <property type="entry name" value="PPM-type-like_dom_sf"/>
</dbReference>
<evidence type="ECO:0000256" key="11">
    <source>
        <dbReference type="SAM" id="MobiDB-lite"/>
    </source>
</evidence>
<keyword evidence="6 10" id="KW-0378">Hydrolase</keyword>
<dbReference type="AlphaFoldDB" id="A0A3M7KRP0"/>
<evidence type="ECO:0000313" key="13">
    <source>
        <dbReference type="EMBL" id="RMZ52052.1"/>
    </source>
</evidence>
<accession>A0A3M7KRP0</accession>
<keyword evidence="7" id="KW-0460">Magnesium</keyword>
<dbReference type="SUPFAM" id="SSF81606">
    <property type="entry name" value="PP2C-like"/>
    <property type="match status" value="2"/>
</dbReference>
<dbReference type="InterPro" id="IPR015655">
    <property type="entry name" value="PP2C"/>
</dbReference>
<comment type="cofactor">
    <cofactor evidence="2">
        <name>Mg(2+)</name>
        <dbReference type="ChEBI" id="CHEBI:18420"/>
    </cofactor>
</comment>
<dbReference type="InterPro" id="IPR001932">
    <property type="entry name" value="PPM-type_phosphatase-like_dom"/>
</dbReference>
<evidence type="ECO:0000256" key="9">
    <source>
        <dbReference type="ARBA" id="ARBA00023211"/>
    </source>
</evidence>
<name>A0A3M7KRP0_AUXPR</name>
<evidence type="ECO:0000256" key="3">
    <source>
        <dbReference type="ARBA" id="ARBA00006702"/>
    </source>
</evidence>
<evidence type="ECO:0000256" key="8">
    <source>
        <dbReference type="ARBA" id="ARBA00022912"/>
    </source>
</evidence>
<comment type="similarity">
    <text evidence="3 10">Belongs to the PP2C family.</text>
</comment>
<sequence>MGAYLSQPITEKETAEGENELFRYGVAAMQGWRMDMEDAHSTVLRVEPSSDAGIFAVFDGHGGKEVAKYAAVHVPQLVVESEGYRGGQTALALSQAFLAVDDLLVLPEHREELKALRGGDKEEKQKTRRGEEEPMVINGGSLPDHILEALGLTAESGVSIRLVRNGARGLMVEGLTEDEEDEEAAAGEGDSEESTAASSEEEAVAAVPGLAGAEGEGGEGPLSSQDAAKVKAKRKRVEAAAAAALRRSGPSAAQDAETSSGDTGAVGSPFDADADALPVLAPSAAEEELRVAAVVEDGASPQPDTPSEQGEGEYLGPTAGCTAVCALVKAGVLTVANAGDSRCVLSRGGVALAMTQDHKPDDPAEYARIINAGGFVADGRVNGSLNLSRALGDMEYKQSKEMGPEHQAVTAVPEVRTETLQAGDEFLILACDGIWDVLTVQEAVDFARERLLSGKTPREVCEAMCDHCLAPDTDNCGKESGEGQTDSIAYGFAGMQGWRVAMEDAHIVDVEFDTSTKTALFSVFDGHGGRAVAHFAAKYLPGRIMATKAYAAGDLGAAVAEAYLELDQLMDAPAGQEELDQLAAPVQKTPLTLFSDVDTSATSNTSLDSGRPILFEEARRIIRAGGFVRDNRINGSLNVSRALGDLDFKRNAALGPHEQMVVVTPDIEVVNLSEGDEFMIMACDGIWDVLSNQEAVDYVRRRIKNGSPLQAICESMCDHCLAPDLTGMCRGADNMSVVVVLFKRTARLDGIWGRMWSGLWGSMAK</sequence>
<evidence type="ECO:0000256" key="10">
    <source>
        <dbReference type="RuleBase" id="RU003465"/>
    </source>
</evidence>
<comment type="caution">
    <text evidence="13">The sequence shown here is derived from an EMBL/GenBank/DDBJ whole genome shotgun (WGS) entry which is preliminary data.</text>
</comment>
<organism evidence="13 14">
    <name type="scientific">Auxenochlorella protothecoides</name>
    <name type="common">Green microalga</name>
    <name type="synonym">Chlorella protothecoides</name>
    <dbReference type="NCBI Taxonomy" id="3075"/>
    <lineage>
        <taxon>Eukaryota</taxon>
        <taxon>Viridiplantae</taxon>
        <taxon>Chlorophyta</taxon>
        <taxon>core chlorophytes</taxon>
        <taxon>Trebouxiophyceae</taxon>
        <taxon>Chlorellales</taxon>
        <taxon>Chlorellaceae</taxon>
        <taxon>Auxenochlorella</taxon>
    </lineage>
</organism>
<keyword evidence="5" id="KW-0479">Metal-binding</keyword>
<dbReference type="InterPro" id="IPR000222">
    <property type="entry name" value="PP2C_BS"/>
</dbReference>
<dbReference type="PROSITE" id="PS51746">
    <property type="entry name" value="PPM_2"/>
    <property type="match status" value="1"/>
</dbReference>
<dbReference type="SMART" id="SM00332">
    <property type="entry name" value="PP2Cc"/>
    <property type="match status" value="2"/>
</dbReference>
<dbReference type="PANTHER" id="PTHR13832:SF803">
    <property type="entry name" value="PROTEIN PHOSPHATASE 1G"/>
    <property type="match status" value="1"/>
</dbReference>
<keyword evidence="9" id="KW-0464">Manganese</keyword>
<evidence type="ECO:0000256" key="7">
    <source>
        <dbReference type="ARBA" id="ARBA00022842"/>
    </source>
</evidence>
<gene>
    <name evidence="13" type="ORF">APUTEX25_001246</name>
</gene>
<dbReference type="EC" id="3.1.3.16" evidence="4"/>
<keyword evidence="8 10" id="KW-0904">Protein phosphatase</keyword>
<dbReference type="PANTHER" id="PTHR13832">
    <property type="entry name" value="PROTEIN PHOSPHATASE 2C"/>
    <property type="match status" value="1"/>
</dbReference>
<dbReference type="PROSITE" id="PS01032">
    <property type="entry name" value="PPM_1"/>
    <property type="match status" value="2"/>
</dbReference>
<proteinExistence type="inferred from homology"/>
<evidence type="ECO:0000256" key="2">
    <source>
        <dbReference type="ARBA" id="ARBA00001946"/>
    </source>
</evidence>
<evidence type="ECO:0000313" key="14">
    <source>
        <dbReference type="Proteomes" id="UP000279271"/>
    </source>
</evidence>
<reference evidence="14" key="1">
    <citation type="journal article" date="2018" name="Algal Res.">
        <title>Characterization of plant carbon substrate utilization by Auxenochlorella protothecoides.</title>
        <authorList>
            <person name="Vogler B.W."/>
            <person name="Starkenburg S.R."/>
            <person name="Sudasinghe N."/>
            <person name="Schambach J.Y."/>
            <person name="Rollin J.A."/>
            <person name="Pattathil S."/>
            <person name="Barry A.N."/>
        </authorList>
    </citation>
    <scope>NUCLEOTIDE SEQUENCE [LARGE SCALE GENOMIC DNA]</scope>
    <source>
        <strain evidence="14">UTEX 25</strain>
    </source>
</reference>
<evidence type="ECO:0000259" key="12">
    <source>
        <dbReference type="PROSITE" id="PS51746"/>
    </source>
</evidence>
<protein>
    <recommendedName>
        <fullName evidence="4">protein-serine/threonine phosphatase</fullName>
        <ecNumber evidence="4">3.1.3.16</ecNumber>
    </recommendedName>
</protein>
<evidence type="ECO:0000256" key="1">
    <source>
        <dbReference type="ARBA" id="ARBA00001936"/>
    </source>
</evidence>
<feature type="domain" description="PPM-type phosphatase" evidence="12">
    <location>
        <begin position="23"/>
        <end position="742"/>
    </location>
</feature>
<feature type="compositionally biased region" description="Basic and acidic residues" evidence="11">
    <location>
        <begin position="115"/>
        <end position="132"/>
    </location>
</feature>
<dbReference type="EMBL" id="QOKY01000215">
    <property type="protein sequence ID" value="RMZ52052.1"/>
    <property type="molecule type" value="Genomic_DNA"/>
</dbReference>
<feature type="region of interest" description="Disordered" evidence="11">
    <location>
        <begin position="115"/>
        <end position="141"/>
    </location>
</feature>
<evidence type="ECO:0000256" key="6">
    <source>
        <dbReference type="ARBA" id="ARBA00022801"/>
    </source>
</evidence>
<feature type="region of interest" description="Disordered" evidence="11">
    <location>
        <begin position="174"/>
        <end position="271"/>
    </location>
</feature>
<feature type="compositionally biased region" description="Acidic residues" evidence="11">
    <location>
        <begin position="175"/>
        <end position="203"/>
    </location>
</feature>
<evidence type="ECO:0000256" key="5">
    <source>
        <dbReference type="ARBA" id="ARBA00022723"/>
    </source>
</evidence>
<dbReference type="GO" id="GO:0046872">
    <property type="term" value="F:metal ion binding"/>
    <property type="evidence" value="ECO:0007669"/>
    <property type="project" value="UniProtKB-KW"/>
</dbReference>
<dbReference type="Proteomes" id="UP000279271">
    <property type="component" value="Unassembled WGS sequence"/>
</dbReference>
<dbReference type="GO" id="GO:0004722">
    <property type="term" value="F:protein serine/threonine phosphatase activity"/>
    <property type="evidence" value="ECO:0007669"/>
    <property type="project" value="UniProtKB-EC"/>
</dbReference>
<dbReference type="Gene3D" id="3.60.40.10">
    <property type="entry name" value="PPM-type phosphatase domain"/>
    <property type="match status" value="4"/>
</dbReference>
<dbReference type="CDD" id="cd00143">
    <property type="entry name" value="PP2Cc"/>
    <property type="match status" value="2"/>
</dbReference>
<dbReference type="Pfam" id="PF00481">
    <property type="entry name" value="PP2C"/>
    <property type="match status" value="4"/>
</dbReference>
<comment type="cofactor">
    <cofactor evidence="1">
        <name>Mn(2+)</name>
        <dbReference type="ChEBI" id="CHEBI:29035"/>
    </cofactor>
</comment>